<evidence type="ECO:0000259" key="4">
    <source>
        <dbReference type="Pfam" id="PF13359"/>
    </source>
</evidence>
<dbReference type="InterPro" id="IPR027806">
    <property type="entry name" value="HARBI1_dom"/>
</dbReference>
<evidence type="ECO:0000256" key="3">
    <source>
        <dbReference type="SAM" id="MobiDB-lite"/>
    </source>
</evidence>
<comment type="caution">
    <text evidence="5">The sequence shown here is derived from an EMBL/GenBank/DDBJ whole genome shotgun (WGS) entry which is preliminary data.</text>
</comment>
<reference evidence="5 6" key="1">
    <citation type="submission" date="2019-03" db="EMBL/GenBank/DDBJ databases">
        <title>Draft genome sequences of novel Actinobacteria.</title>
        <authorList>
            <person name="Sahin N."/>
            <person name="Ay H."/>
            <person name="Saygin H."/>
        </authorList>
    </citation>
    <scope>NUCLEOTIDE SEQUENCE [LARGE SCALE GENOMIC DNA]</scope>
    <source>
        <strain evidence="5 6">5K548</strain>
    </source>
</reference>
<comment type="cofactor">
    <cofactor evidence="1">
        <name>a divalent metal cation</name>
        <dbReference type="ChEBI" id="CHEBI:60240"/>
    </cofactor>
</comment>
<dbReference type="GO" id="GO:0046872">
    <property type="term" value="F:metal ion binding"/>
    <property type="evidence" value="ECO:0007669"/>
    <property type="project" value="UniProtKB-KW"/>
</dbReference>
<dbReference type="EMBL" id="SMLA01000008">
    <property type="protein sequence ID" value="TDD90526.1"/>
    <property type="molecule type" value="Genomic_DNA"/>
</dbReference>
<protein>
    <recommendedName>
        <fullName evidence="4">DDE Tnp4 domain-containing protein</fullName>
    </recommendedName>
</protein>
<evidence type="ECO:0000256" key="2">
    <source>
        <dbReference type="ARBA" id="ARBA00022723"/>
    </source>
</evidence>
<evidence type="ECO:0000313" key="5">
    <source>
        <dbReference type="EMBL" id="TDD90526.1"/>
    </source>
</evidence>
<keyword evidence="2" id="KW-0479">Metal-binding</keyword>
<dbReference type="Pfam" id="PF13359">
    <property type="entry name" value="DDE_Tnp_4"/>
    <property type="match status" value="1"/>
</dbReference>
<proteinExistence type="predicted"/>
<dbReference type="Proteomes" id="UP000294723">
    <property type="component" value="Unassembled WGS sequence"/>
</dbReference>
<evidence type="ECO:0000256" key="1">
    <source>
        <dbReference type="ARBA" id="ARBA00001968"/>
    </source>
</evidence>
<feature type="region of interest" description="Disordered" evidence="3">
    <location>
        <begin position="37"/>
        <end position="57"/>
    </location>
</feature>
<sequence>MGLWWSGKHRHHDGNIQVVSAPGGWPLWISDVRPGREHNKSATRADPELLARIVPQP</sequence>
<accession>A0A4R5BXK0</accession>
<organism evidence="5 6">
    <name type="scientific">Saccharopolyspora karakumensis</name>
    <dbReference type="NCBI Taxonomy" id="2530386"/>
    <lineage>
        <taxon>Bacteria</taxon>
        <taxon>Bacillati</taxon>
        <taxon>Actinomycetota</taxon>
        <taxon>Actinomycetes</taxon>
        <taxon>Pseudonocardiales</taxon>
        <taxon>Pseudonocardiaceae</taxon>
        <taxon>Saccharopolyspora</taxon>
    </lineage>
</organism>
<gene>
    <name evidence="5" type="ORF">E1202_07765</name>
</gene>
<feature type="compositionally biased region" description="Basic and acidic residues" evidence="3">
    <location>
        <begin position="37"/>
        <end position="49"/>
    </location>
</feature>
<dbReference type="AlphaFoldDB" id="A0A4R5BXK0"/>
<keyword evidence="6" id="KW-1185">Reference proteome</keyword>
<name>A0A4R5BXK0_9PSEU</name>
<evidence type="ECO:0000313" key="6">
    <source>
        <dbReference type="Proteomes" id="UP000294723"/>
    </source>
</evidence>
<feature type="domain" description="DDE Tnp4" evidence="4">
    <location>
        <begin position="2"/>
        <end position="46"/>
    </location>
</feature>